<dbReference type="Pfam" id="PF13188">
    <property type="entry name" value="PAS_8"/>
    <property type="match status" value="1"/>
</dbReference>
<dbReference type="Gene3D" id="3.30.450.20">
    <property type="entry name" value="PAS domain"/>
    <property type="match status" value="2"/>
</dbReference>
<dbReference type="InterPro" id="IPR035965">
    <property type="entry name" value="PAS-like_dom_sf"/>
</dbReference>
<dbReference type="RefSeq" id="WP_263412281.1">
    <property type="nucleotide sequence ID" value="NZ_BAABBH010000001.1"/>
</dbReference>
<organism evidence="12 13">
    <name type="scientific">Terriglobus aquaticus</name>
    <dbReference type="NCBI Taxonomy" id="940139"/>
    <lineage>
        <taxon>Bacteria</taxon>
        <taxon>Pseudomonadati</taxon>
        <taxon>Acidobacteriota</taxon>
        <taxon>Terriglobia</taxon>
        <taxon>Terriglobales</taxon>
        <taxon>Acidobacteriaceae</taxon>
        <taxon>Terriglobus</taxon>
    </lineage>
</organism>
<dbReference type="InterPro" id="IPR004358">
    <property type="entry name" value="Sig_transdc_His_kin-like_C"/>
</dbReference>
<keyword evidence="6" id="KW-0418">Kinase</keyword>
<evidence type="ECO:0000256" key="8">
    <source>
        <dbReference type="ARBA" id="ARBA00023012"/>
    </source>
</evidence>
<dbReference type="InterPro" id="IPR000700">
    <property type="entry name" value="PAS-assoc_C"/>
</dbReference>
<keyword evidence="13" id="KW-1185">Reference proteome</keyword>
<name>A0ABW9KL00_9BACT</name>
<dbReference type="EC" id="2.7.13.3" evidence="2"/>
<comment type="catalytic activity">
    <reaction evidence="1">
        <text>ATP + protein L-histidine = ADP + protein N-phospho-L-histidine.</text>
        <dbReference type="EC" id="2.7.13.3"/>
    </reaction>
</comment>
<dbReference type="SUPFAM" id="SSF55874">
    <property type="entry name" value="ATPase domain of HSP90 chaperone/DNA topoisomerase II/histidine kinase"/>
    <property type="match status" value="1"/>
</dbReference>
<accession>A0ABW9KL00</accession>
<evidence type="ECO:0000313" key="12">
    <source>
        <dbReference type="EMBL" id="MFN2976232.1"/>
    </source>
</evidence>
<dbReference type="InterPro" id="IPR003661">
    <property type="entry name" value="HisK_dim/P_dom"/>
</dbReference>
<dbReference type="CDD" id="cd00130">
    <property type="entry name" value="PAS"/>
    <property type="match status" value="1"/>
</dbReference>
<protein>
    <recommendedName>
        <fullName evidence="2">histidine kinase</fullName>
        <ecNumber evidence="2">2.7.13.3</ecNumber>
    </recommendedName>
</protein>
<dbReference type="Gene3D" id="1.10.287.130">
    <property type="match status" value="1"/>
</dbReference>
<evidence type="ECO:0000256" key="2">
    <source>
        <dbReference type="ARBA" id="ARBA00012438"/>
    </source>
</evidence>
<dbReference type="SMART" id="SM00086">
    <property type="entry name" value="PAC"/>
    <property type="match status" value="2"/>
</dbReference>
<comment type="caution">
    <text evidence="12">The sequence shown here is derived from an EMBL/GenBank/DDBJ whole genome shotgun (WGS) entry which is preliminary data.</text>
</comment>
<gene>
    <name evidence="12" type="ORF">ACK2TP_10710</name>
</gene>
<dbReference type="InterPro" id="IPR001610">
    <property type="entry name" value="PAC"/>
</dbReference>
<evidence type="ECO:0000256" key="7">
    <source>
        <dbReference type="ARBA" id="ARBA00022840"/>
    </source>
</evidence>
<proteinExistence type="predicted"/>
<dbReference type="EMBL" id="JBJYXY010000001">
    <property type="protein sequence ID" value="MFN2976232.1"/>
    <property type="molecule type" value="Genomic_DNA"/>
</dbReference>
<feature type="domain" description="PAS" evidence="10">
    <location>
        <begin position="130"/>
        <end position="182"/>
    </location>
</feature>
<feature type="domain" description="Histidine kinase" evidence="9">
    <location>
        <begin position="267"/>
        <end position="479"/>
    </location>
</feature>
<evidence type="ECO:0000256" key="1">
    <source>
        <dbReference type="ARBA" id="ARBA00000085"/>
    </source>
</evidence>
<dbReference type="PRINTS" id="PR00344">
    <property type="entry name" value="BCTRLSENSOR"/>
</dbReference>
<dbReference type="CDD" id="cd00082">
    <property type="entry name" value="HisKA"/>
    <property type="match status" value="1"/>
</dbReference>
<keyword evidence="8" id="KW-0902">Two-component regulatory system</keyword>
<evidence type="ECO:0000259" key="9">
    <source>
        <dbReference type="PROSITE" id="PS50109"/>
    </source>
</evidence>
<dbReference type="Proteomes" id="UP001634747">
    <property type="component" value="Unassembled WGS sequence"/>
</dbReference>
<evidence type="ECO:0000256" key="6">
    <source>
        <dbReference type="ARBA" id="ARBA00022777"/>
    </source>
</evidence>
<dbReference type="Gene3D" id="3.30.565.10">
    <property type="entry name" value="Histidine kinase-like ATPase, C-terminal domain"/>
    <property type="match status" value="1"/>
</dbReference>
<dbReference type="SUPFAM" id="SSF47384">
    <property type="entry name" value="Homodimeric domain of signal transducing histidine kinase"/>
    <property type="match status" value="1"/>
</dbReference>
<dbReference type="InterPro" id="IPR005467">
    <property type="entry name" value="His_kinase_dom"/>
</dbReference>
<dbReference type="PANTHER" id="PTHR43065">
    <property type="entry name" value="SENSOR HISTIDINE KINASE"/>
    <property type="match status" value="1"/>
</dbReference>
<dbReference type="SMART" id="SM00388">
    <property type="entry name" value="HisKA"/>
    <property type="match status" value="1"/>
</dbReference>
<keyword evidence="5" id="KW-0547">Nucleotide-binding</keyword>
<sequence>MHLAVEFFENSPCAQALLDIDGLVRSANRSFWTLTGGEDAAASEFHIQQALTRGAAMFYESQLVPTLLQRGKVEGISLELRLPSAQQIPVFANAVLHRGADGHPDGIFLTLFDATQRRLYEKELLRARKEAERLSEVVRRSSDAILRFGPDGTIQSWNEGAIRIFGWSSAEVLGRSISSLMDDGAATAMQDAMALLGSGTQVVRDFAGVRKDGSTLDLSVSLTPHLEAPGTLVAFSAIIRDVTLLKASERALLQNEKLASVGRMASSIAHEINNPLEAVTNLLYILQSHPLPAESLELVTMAQEELARVSQIATQTLRFYKQSSSRVPVDVETLVQSVLALYRSRFANAGITASSDCKRASPFRCFDGEIRQIIVNLVANAFDAMKSGGTLTIRCRDTILFSGSRPELRITIADTGTGMDSSTLRRLFEPFFTTKGIGGTGLGMWITQDLVNKNAGRVRVRSSVKPEKRGTVFVLTFPH</sequence>
<dbReference type="InterPro" id="IPR000014">
    <property type="entry name" value="PAS"/>
</dbReference>
<dbReference type="InterPro" id="IPR036097">
    <property type="entry name" value="HisK_dim/P_sf"/>
</dbReference>
<reference evidence="12 13" key="1">
    <citation type="submission" date="2024-12" db="EMBL/GenBank/DDBJ databases">
        <authorList>
            <person name="Lee Y."/>
        </authorList>
    </citation>
    <scope>NUCLEOTIDE SEQUENCE [LARGE SCALE GENOMIC DNA]</scope>
    <source>
        <strain evidence="12 13">03SUJ4</strain>
    </source>
</reference>
<evidence type="ECO:0000256" key="3">
    <source>
        <dbReference type="ARBA" id="ARBA00022553"/>
    </source>
</evidence>
<keyword evidence="7" id="KW-0067">ATP-binding</keyword>
<evidence type="ECO:0000313" key="13">
    <source>
        <dbReference type="Proteomes" id="UP001634747"/>
    </source>
</evidence>
<evidence type="ECO:0000259" key="11">
    <source>
        <dbReference type="PROSITE" id="PS50113"/>
    </source>
</evidence>
<dbReference type="InterPro" id="IPR036890">
    <property type="entry name" value="HATPase_C_sf"/>
</dbReference>
<feature type="domain" description="PAC" evidence="11">
    <location>
        <begin position="202"/>
        <end position="254"/>
    </location>
</feature>
<evidence type="ECO:0000259" key="10">
    <source>
        <dbReference type="PROSITE" id="PS50112"/>
    </source>
</evidence>
<keyword evidence="4" id="KW-0808">Transferase</keyword>
<evidence type="ECO:0000256" key="5">
    <source>
        <dbReference type="ARBA" id="ARBA00022741"/>
    </source>
</evidence>
<dbReference type="NCBIfam" id="TIGR00229">
    <property type="entry name" value="sensory_box"/>
    <property type="match status" value="1"/>
</dbReference>
<dbReference type="SUPFAM" id="SSF55785">
    <property type="entry name" value="PYP-like sensor domain (PAS domain)"/>
    <property type="match status" value="2"/>
</dbReference>
<dbReference type="PROSITE" id="PS50113">
    <property type="entry name" value="PAC"/>
    <property type="match status" value="1"/>
</dbReference>
<dbReference type="Pfam" id="PF00512">
    <property type="entry name" value="HisKA"/>
    <property type="match status" value="1"/>
</dbReference>
<dbReference type="PROSITE" id="PS50109">
    <property type="entry name" value="HIS_KIN"/>
    <property type="match status" value="1"/>
</dbReference>
<keyword evidence="3" id="KW-0597">Phosphoprotein</keyword>
<dbReference type="SMART" id="SM00091">
    <property type="entry name" value="PAS"/>
    <property type="match status" value="2"/>
</dbReference>
<dbReference type="Pfam" id="PF02518">
    <property type="entry name" value="HATPase_c"/>
    <property type="match status" value="1"/>
</dbReference>
<dbReference type="PROSITE" id="PS50112">
    <property type="entry name" value="PAS"/>
    <property type="match status" value="1"/>
</dbReference>
<dbReference type="InterPro" id="IPR003594">
    <property type="entry name" value="HATPase_dom"/>
</dbReference>
<evidence type="ECO:0000256" key="4">
    <source>
        <dbReference type="ARBA" id="ARBA00022679"/>
    </source>
</evidence>
<dbReference type="SMART" id="SM00387">
    <property type="entry name" value="HATPase_c"/>
    <property type="match status" value="1"/>
</dbReference>
<dbReference type="Pfam" id="PF13426">
    <property type="entry name" value="PAS_9"/>
    <property type="match status" value="1"/>
</dbReference>
<dbReference type="PANTHER" id="PTHR43065:SF46">
    <property type="entry name" value="C4-DICARBOXYLATE TRANSPORT SENSOR PROTEIN DCTB"/>
    <property type="match status" value="1"/>
</dbReference>